<dbReference type="PANTHER" id="PTHR45527:SF12">
    <property type="entry name" value="NONRIBOSOMAL PEPTIDE SYNTHETASE IVOA"/>
    <property type="match status" value="1"/>
</dbReference>
<feature type="domain" description="Carrier" evidence="4">
    <location>
        <begin position="5"/>
        <end position="81"/>
    </location>
</feature>
<dbReference type="InterPro" id="IPR020845">
    <property type="entry name" value="AMP-binding_CS"/>
</dbReference>
<dbReference type="InterPro" id="IPR000873">
    <property type="entry name" value="AMP-dep_synth/lig_dom"/>
</dbReference>
<dbReference type="Gene3D" id="3.40.50.12780">
    <property type="entry name" value="N-terminal domain of ligase-like"/>
    <property type="match status" value="2"/>
</dbReference>
<dbReference type="InterPro" id="IPR023213">
    <property type="entry name" value="CAT-like_dom_sf"/>
</dbReference>
<dbReference type="InterPro" id="IPR010071">
    <property type="entry name" value="AA_adenyl_dom"/>
</dbReference>
<dbReference type="GO" id="GO:0005737">
    <property type="term" value="C:cytoplasm"/>
    <property type="evidence" value="ECO:0007669"/>
    <property type="project" value="TreeGrafter"/>
</dbReference>
<dbReference type="SUPFAM" id="SSF56801">
    <property type="entry name" value="Acetyl-CoA synthetase-like"/>
    <property type="match status" value="2"/>
</dbReference>
<dbReference type="PANTHER" id="PTHR45527">
    <property type="entry name" value="NONRIBOSOMAL PEPTIDE SYNTHETASE"/>
    <property type="match status" value="1"/>
</dbReference>
<dbReference type="FunFam" id="3.30.300.30:FF:000015">
    <property type="entry name" value="Nonribosomal peptide synthase SidD"/>
    <property type="match status" value="2"/>
</dbReference>
<sequence length="3273" mass="363285">MTPEEIGNAVAQLLLKLYAEVLLISEDQIGPEDSFIGLGGDSFKAIKLKRKCDQLGIRLSLRDILTRKTIASLSAGQVNPTDKQKRPKKFKKKTRARLDKGGHENFNLMPQDYAWDLILDALGFQSAIWSTEALDLVENVYPCSSMQESIYVARETKGKQLYRIHELFELGSCMTLDKLESAWHSVVDLHESLRTIFVPTTDVGSSRLLDAVVLKSRKHREVERIRCSDHDAVIAVFEESCLNPPDIHGPPHRLTIYCTEDGRQFCQLDLNHMISDGSSLINIVNEICALANGSVLSPVPGYSKLVKHNQSAQLSDESLRYWKSYLDGMKSCSFPFFSTGNRVANQNVPDRYQVVEIPFNRHKELSEFCAKMEITMSTAFQAAWAILLRAYTGNEEVCFAYTVSGRDIPVDGVDKICGPLVNLVVRRATLLETTSIKSTVDTIQQDYVNSLQHQSVPFMRVQQLFKTTEKILNTILTVQYAPLLVDESESLPLRRITSFNATEFLSIHVTYSETVIKTKLTYPTNMLSTAMAERVMKTFLSIIDYILDATDVQIPISRLGLISSSDLQQVMGWNTETLSEVEQLPPNTTVHGLIEAATIRAPNAPAIYSSGETFSYDDLNTMSTILSQQILRSSSDKQNFIPLLFEKSPLFSIALLAVLKSGRAFVPIDISSPPDRIRGLFKQLGITSSAGLVICSEGMSDQIRSLCQQILVPSITGLRADIGKPQPENLCVLLPAAHPNDPAYIIWTSGSTGTPKGVTVSHSAYAHASRHHAAGIQINSSSRVLQFASYSFDTSMEDHLTSLIVGACLCVPTEIERDTALVEFINTSGANWVHITPSMMVMIPPASVPELRTVVLGGEPMTTDNVREWAIPGRRLVQVYGPSECSVTSTINPDVSRQHDPTNIGRAFAGCATWITDVNNPNILCPIGSIGELLMEGPILAQGYLGLKSATDSAFITNAAWRPGTRLYRTGDLVQYDETGDLHFVGRADSRVKIRGQRIECGEIESQLRKKNSVRHAIVVVPKSGPGQDRLVAVVSLKLSESNTYPEPASGDIQLEDVTTETPKGLQDWLTNQLPAYMIPDLFILVRNIPMNSSRKLDRKQVVRYLENISQESYKALFSQMDEESQDRPGTDLEHSIKRVWCRVLNVPESAVNWNTSWFFSGGDSISAMMLSGELRKESIKIPAADVLRLRNIERIATHIQDIVINDGDAKFQTVDFGKTDVDMSWDLSPIQQLSFQFYPDGDQFDQQTMVVDTSLTLSDEIIITALDAVIESHPMLRANFIREPSAGAPGWKQRVASIPFTGSAYIIRFHHDTSTGFKLRAISETKAEINLVKGPMMGVDIFQSASTTTISISIHHLVVDMVSWRIIFQELEDFIAEQRSIPPEPITFQSWCQVQNIYAQSIQPSRVLPEDKLEIDIGYWSMEKRPNLFGDAIATTFEIGSSDTADLLDICNKLEYSVVDVLCAAITTSFSKTFQTRSSPVIFIEGHGRESPSGSIDLSRTVGWFTTFTPVAVCVPHDKELSEIETLDQISNFREATPSKGLDYFTSRFLSQEGSDKYRESHAHAEVVVNFLGIYQQFERSGSAFKRSNDPELLSGLSKMRREQRKKSERYSLISIVAVIKNGLLSIEIEWNKHMKFQSELTSWPLKIKDDMLLLIRDLTRISYSLPSVPAPENSIVCFGVDRQKTLAKVTGLGYLPHEIESMYPCSPMQQGLMASLLRDSNTSSAYNQTFLLKITPTKGTMVKSEQIVESWRQTVQRHAILRTIFVESDVGDYAQVVLHQTDPVVQIKDGVSLETLKTTLFETENQSLESPLGGVPLHRIVVCEATDKSTYMLLTKSHLLTDGMSTQILIQDLAQGCGGVETHDEPQNHYLDYIRYVASQDENLAKSYWATYLRSAPPCNFPRLSYASDDPNAKVSHSSVTLQLHAPEADVKKLCRAHDLTTPSIFQLAWTLALRAYLNSEDIIFGLLSSGRDLPVAGIQKAVGPVANMLVMRSNIRSDMRTIDVAKGLQADYIEHLSQQTLPLSQILHTAREGNRAVKGRRAIGQSRSENVQIEFVKSIDTTEYVLAMTVLESQNQYKLSLEYETGLISPRMADAVVSTFAGVVRSVIANPECLVGDLDLVDDNDREQIQKWDINKFQTRNECVHRLFQATALSVPEKQAIHSWDGILTYGELEALTNKLARRLLDLSVQPEEIIPLCFEKSLWGIVAMLSVIKAGATFVHIDPSSPIPRKQQITKITNPRLALVSANNREVMESLVPHTLIVDHETFAENGDLTNPPASIALDSRVDPSNALYIIFTSGSTGEPKGVVIEHQNFCSAMAANSDWLQILPSSRLLQFSSFVFDACMEEILTALVVGACVCVPSDDDRMSPERLTSFIKEAGVNWAALTPSFLQTLSPDAVVPPLKFITVHAEAMNASLTRLWSPRVHMRPSYGPTECTVTSTVGAAFSEFSDPSNIGWPVGCHGRVTDPQNPEKLMPIGAIGELVLEGPILARGYFHRPAETEKAFPNIEDWFDGRSKRVYRTGDLVRYADDGSLRILGRRDAQIKVRGQRVELGEIQSQLDLSPEIHHSLVMQPKNGVLGSRLVVVLSLTRLRQSPRSAVSHGPTIRLVNDPEVLNKVSHTSISEVLKEIRSFVSARLPSYMVPSIWCVVEDIPTLASFKLDRKLVNHWLGAMDDQTLLLARQLMSSSRGSGPGATDTEAEKLVRSAWSQVLAIPGDLIDKDDHFIALGGDSISAMNVSRFLSRAGSPVKTQDVLRSNSIRELALALESWGSQDLSTDMRSRNQSSRSRRTLSVDEVLSEYGLDLASRSKILSVHHSTPFQSRTTSSLYTLPWRPYLYNLFAEIGGYQLPDKNPNPERLISAWKATVARHAILRTAIPFTKDGNTAYQFILDESAASCGVFEVSTEEVALKASIEKTEHVKSSLSSTTLTPPLWLDLYVTSTKQVYMHLLMGHMLIDHVSLAHILYDWDAFYRGASSLLTEACCLPRFASYIDDVESRDLGASTEFWARKLRGVKPTILGPWPGLADRGARFTNGTDTMSAVRFKVDIDATMDQYCRNTRVTVSTLLQFAWAILLSAYTGQTSVCFGHLASDRDVDIPDADEIVGPMLTVLVSHVDLESPVQEAICKLQDDNTDSIAHKVFDLSAVERSLGLQLPESPLFNTLVNYRKVKRSGPEPVMKLRSILKQDPHEQHIILSFNELPDAAVLDGALTFYNSVHSGPEVQKMADAYAAILALVVSGECQAADKLTGLATRPPRLAKGGAWSGHDHP</sequence>
<proteinExistence type="predicted"/>
<dbReference type="Pfam" id="PF00501">
    <property type="entry name" value="AMP-binding"/>
    <property type="match status" value="2"/>
</dbReference>
<dbReference type="InterPro" id="IPR042099">
    <property type="entry name" value="ANL_N_sf"/>
</dbReference>
<dbReference type="PROSITE" id="PS00455">
    <property type="entry name" value="AMP_BINDING"/>
    <property type="match status" value="2"/>
</dbReference>
<dbReference type="PROSITE" id="PS00012">
    <property type="entry name" value="PHOSPHOPANTETHEINE"/>
    <property type="match status" value="1"/>
</dbReference>
<dbReference type="GO" id="GO:0016874">
    <property type="term" value="F:ligase activity"/>
    <property type="evidence" value="ECO:0007669"/>
    <property type="project" value="UniProtKB-KW"/>
</dbReference>
<feature type="domain" description="Carrier" evidence="4">
    <location>
        <begin position="2699"/>
        <end position="2775"/>
    </location>
</feature>
<dbReference type="InterPro" id="IPR006162">
    <property type="entry name" value="Ppantetheine_attach_site"/>
</dbReference>
<dbReference type="Gene3D" id="3.30.559.30">
    <property type="entry name" value="Nonribosomal peptide synthetase, condensation domain"/>
    <property type="match status" value="4"/>
</dbReference>
<dbReference type="InterPro" id="IPR036736">
    <property type="entry name" value="ACP-like_sf"/>
</dbReference>
<gene>
    <name evidence="5" type="ORF">RRF57_008209</name>
</gene>
<dbReference type="GO" id="GO:0043041">
    <property type="term" value="P:amino acid activation for nonribosomal peptide biosynthetic process"/>
    <property type="evidence" value="ECO:0007669"/>
    <property type="project" value="TreeGrafter"/>
</dbReference>
<keyword evidence="3" id="KW-0436">Ligase</keyword>
<accession>A0AAN7Z0H5</accession>
<dbReference type="EMBL" id="JAWHQM010000025">
    <property type="protein sequence ID" value="KAK5632495.1"/>
    <property type="molecule type" value="Genomic_DNA"/>
</dbReference>
<keyword evidence="2" id="KW-0597">Phosphoprotein</keyword>
<dbReference type="SMART" id="SM00823">
    <property type="entry name" value="PKS_PP"/>
    <property type="match status" value="3"/>
</dbReference>
<dbReference type="GO" id="GO:0031177">
    <property type="term" value="F:phosphopantetheine binding"/>
    <property type="evidence" value="ECO:0007669"/>
    <property type="project" value="InterPro"/>
</dbReference>
<dbReference type="Proteomes" id="UP001305414">
    <property type="component" value="Unassembled WGS sequence"/>
</dbReference>
<evidence type="ECO:0000259" key="4">
    <source>
        <dbReference type="PROSITE" id="PS50075"/>
    </source>
</evidence>
<dbReference type="SUPFAM" id="SSF47336">
    <property type="entry name" value="ACP-like"/>
    <property type="match status" value="3"/>
</dbReference>
<evidence type="ECO:0000256" key="2">
    <source>
        <dbReference type="ARBA" id="ARBA00022553"/>
    </source>
</evidence>
<name>A0AAN7Z0H5_9PEZI</name>
<dbReference type="CDD" id="cd19542">
    <property type="entry name" value="CT_NRPS-like"/>
    <property type="match status" value="2"/>
</dbReference>
<evidence type="ECO:0000313" key="6">
    <source>
        <dbReference type="Proteomes" id="UP001305414"/>
    </source>
</evidence>
<dbReference type="NCBIfam" id="TIGR01733">
    <property type="entry name" value="AA-adenyl-dom"/>
    <property type="match status" value="2"/>
</dbReference>
<dbReference type="SUPFAM" id="SSF52777">
    <property type="entry name" value="CoA-dependent acyltransferases"/>
    <property type="match status" value="8"/>
</dbReference>
<keyword evidence="6" id="KW-1185">Reference proteome</keyword>
<organism evidence="5 6">
    <name type="scientific">Xylaria bambusicola</name>
    <dbReference type="NCBI Taxonomy" id="326684"/>
    <lineage>
        <taxon>Eukaryota</taxon>
        <taxon>Fungi</taxon>
        <taxon>Dikarya</taxon>
        <taxon>Ascomycota</taxon>
        <taxon>Pezizomycotina</taxon>
        <taxon>Sordariomycetes</taxon>
        <taxon>Xylariomycetidae</taxon>
        <taxon>Xylariales</taxon>
        <taxon>Xylariaceae</taxon>
        <taxon>Xylaria</taxon>
    </lineage>
</organism>
<feature type="domain" description="Carrier" evidence="4">
    <location>
        <begin position="1128"/>
        <end position="1204"/>
    </location>
</feature>
<dbReference type="GO" id="GO:0044550">
    <property type="term" value="P:secondary metabolite biosynthetic process"/>
    <property type="evidence" value="ECO:0007669"/>
    <property type="project" value="TreeGrafter"/>
</dbReference>
<reference evidence="5 6" key="1">
    <citation type="submission" date="2023-10" db="EMBL/GenBank/DDBJ databases">
        <title>Draft genome sequence of Xylaria bambusicola isolate GMP-LS, the root and basal stem rot pathogen of sugarcane in Indonesia.</title>
        <authorList>
            <person name="Selvaraj P."/>
            <person name="Muralishankar V."/>
            <person name="Muruganantham S."/>
            <person name="Sp S."/>
            <person name="Haryani S."/>
            <person name="Lau K.J.X."/>
            <person name="Naqvi N.I."/>
        </authorList>
    </citation>
    <scope>NUCLEOTIDE SEQUENCE [LARGE SCALE GENOMIC DNA]</scope>
    <source>
        <strain evidence="5">GMP-LS</strain>
    </source>
</reference>
<evidence type="ECO:0000256" key="1">
    <source>
        <dbReference type="ARBA" id="ARBA00022450"/>
    </source>
</evidence>
<dbReference type="Pfam" id="PF00668">
    <property type="entry name" value="Condensation"/>
    <property type="match status" value="4"/>
</dbReference>
<dbReference type="InterPro" id="IPR045851">
    <property type="entry name" value="AMP-bd_C_sf"/>
</dbReference>
<dbReference type="Gene3D" id="3.30.559.10">
    <property type="entry name" value="Chloramphenicol acetyltransferase-like domain"/>
    <property type="match status" value="4"/>
</dbReference>
<dbReference type="CDD" id="cd05918">
    <property type="entry name" value="A_NRPS_SidN3_like"/>
    <property type="match status" value="2"/>
</dbReference>
<dbReference type="InterPro" id="IPR001242">
    <property type="entry name" value="Condensation_dom"/>
</dbReference>
<evidence type="ECO:0000313" key="5">
    <source>
        <dbReference type="EMBL" id="KAK5632495.1"/>
    </source>
</evidence>
<dbReference type="InterPro" id="IPR009081">
    <property type="entry name" value="PP-bd_ACP"/>
</dbReference>
<dbReference type="Gene3D" id="3.30.300.30">
    <property type="match status" value="2"/>
</dbReference>
<keyword evidence="1" id="KW-0596">Phosphopantetheine</keyword>
<dbReference type="InterPro" id="IPR020806">
    <property type="entry name" value="PKS_PP-bd"/>
</dbReference>
<comment type="caution">
    <text evidence="5">The sequence shown here is derived from an EMBL/GenBank/DDBJ whole genome shotgun (WGS) entry which is preliminary data.</text>
</comment>
<protein>
    <recommendedName>
        <fullName evidence="4">Carrier domain-containing protein</fullName>
    </recommendedName>
</protein>
<evidence type="ECO:0000256" key="3">
    <source>
        <dbReference type="ARBA" id="ARBA00022598"/>
    </source>
</evidence>
<dbReference type="FunFam" id="3.30.559.30:FF:000002">
    <property type="entry name" value="Nonribosomal peptide synthase Pes1"/>
    <property type="match status" value="1"/>
</dbReference>
<dbReference type="Pfam" id="PF00550">
    <property type="entry name" value="PP-binding"/>
    <property type="match status" value="3"/>
</dbReference>
<dbReference type="PROSITE" id="PS50075">
    <property type="entry name" value="CARRIER"/>
    <property type="match status" value="3"/>
</dbReference>
<dbReference type="Gene3D" id="1.10.1200.10">
    <property type="entry name" value="ACP-like"/>
    <property type="match status" value="3"/>
</dbReference>